<evidence type="ECO:0000256" key="4">
    <source>
        <dbReference type="ARBA" id="ARBA00022475"/>
    </source>
</evidence>
<evidence type="ECO:0000256" key="2">
    <source>
        <dbReference type="ARBA" id="ARBA00008038"/>
    </source>
</evidence>
<evidence type="ECO:0000256" key="8">
    <source>
        <dbReference type="ARBA" id="ARBA00022779"/>
    </source>
</evidence>
<evidence type="ECO:0000256" key="13">
    <source>
        <dbReference type="SAM" id="Phobius"/>
    </source>
</evidence>
<comment type="subcellular location">
    <subcellularLocation>
        <location evidence="1">Cell inner membrane</location>
        <topology evidence="1">Multi-pass membrane protein</topology>
    </subcellularLocation>
</comment>
<evidence type="ECO:0000256" key="11">
    <source>
        <dbReference type="ARBA" id="ARBA00023065"/>
    </source>
</evidence>
<keyword evidence="4" id="KW-1003">Cell membrane</keyword>
<dbReference type="EMBL" id="WXYQ01000006">
    <property type="protein sequence ID" value="NBG95813.1"/>
    <property type="molecule type" value="Genomic_DNA"/>
</dbReference>
<organism evidence="16 17">
    <name type="scientific">Pyruvatibacter mobilis</name>
    <dbReference type="NCBI Taxonomy" id="1712261"/>
    <lineage>
        <taxon>Bacteria</taxon>
        <taxon>Pseudomonadati</taxon>
        <taxon>Pseudomonadota</taxon>
        <taxon>Alphaproteobacteria</taxon>
        <taxon>Hyphomicrobiales</taxon>
        <taxon>Parvibaculaceae</taxon>
        <taxon>Pyruvatibacter</taxon>
    </lineage>
</organism>
<dbReference type="InterPro" id="IPR022522">
    <property type="entry name" value="Flagellar_motor_stator_MotA"/>
</dbReference>
<evidence type="ECO:0000313" key="16">
    <source>
        <dbReference type="EMBL" id="NBG95813.1"/>
    </source>
</evidence>
<evidence type="ECO:0000256" key="9">
    <source>
        <dbReference type="ARBA" id="ARBA00022781"/>
    </source>
</evidence>
<dbReference type="InterPro" id="IPR002898">
    <property type="entry name" value="MotA_ExbB_proton_chnl"/>
</dbReference>
<dbReference type="InterPro" id="IPR047055">
    <property type="entry name" value="MotA-like"/>
</dbReference>
<dbReference type="NCBIfam" id="TIGR03818">
    <property type="entry name" value="MotA1"/>
    <property type="match status" value="1"/>
</dbReference>
<proteinExistence type="inferred from homology"/>
<dbReference type="Proteomes" id="UP000470384">
    <property type="component" value="Unassembled WGS sequence"/>
</dbReference>
<keyword evidence="16" id="KW-0282">Flagellum</keyword>
<dbReference type="InterPro" id="IPR046786">
    <property type="entry name" value="MotA_N"/>
</dbReference>
<feature type="transmembrane region" description="Helical" evidence="13">
    <location>
        <begin position="197"/>
        <end position="220"/>
    </location>
</feature>
<keyword evidence="12 13" id="KW-0472">Membrane</keyword>
<keyword evidence="17" id="KW-1185">Reference proteome</keyword>
<keyword evidence="16" id="KW-0969">Cilium</keyword>
<comment type="similarity">
    <text evidence="2">Belongs to the MotA family.</text>
</comment>
<gene>
    <name evidence="16" type="primary">motA</name>
    <name evidence="16" type="ORF">GTQ45_08710</name>
</gene>
<evidence type="ECO:0000256" key="10">
    <source>
        <dbReference type="ARBA" id="ARBA00022989"/>
    </source>
</evidence>
<evidence type="ECO:0000256" key="1">
    <source>
        <dbReference type="ARBA" id="ARBA00004429"/>
    </source>
</evidence>
<dbReference type="PROSITE" id="PS01307">
    <property type="entry name" value="MOTA"/>
    <property type="match status" value="1"/>
</dbReference>
<dbReference type="Pfam" id="PF20560">
    <property type="entry name" value="MotA_N"/>
    <property type="match status" value="1"/>
</dbReference>
<dbReference type="GO" id="GO:0005886">
    <property type="term" value="C:plasma membrane"/>
    <property type="evidence" value="ECO:0007669"/>
    <property type="project" value="UniProtKB-SubCell"/>
</dbReference>
<evidence type="ECO:0000259" key="14">
    <source>
        <dbReference type="Pfam" id="PF01618"/>
    </source>
</evidence>
<keyword evidence="3" id="KW-0813">Transport</keyword>
<dbReference type="OrthoDB" id="9782603at2"/>
<feature type="domain" description="MotA/TolQ/ExbB proton channel" evidence="14">
    <location>
        <begin position="137"/>
        <end position="238"/>
    </location>
</feature>
<keyword evidence="7 13" id="KW-0812">Transmembrane</keyword>
<reference evidence="16 17" key="1">
    <citation type="journal article" date="2016" name="Int. J. Syst. Evol. Microbiol.">
        <title>Pyruvatibacter mobilis gen. nov., sp. nov., a marine bacterium from the culture broth of Picochlorum sp. 122.</title>
        <authorList>
            <person name="Wang G."/>
            <person name="Tang M."/>
            <person name="Wu H."/>
            <person name="Dai S."/>
            <person name="Li T."/>
            <person name="Chen C."/>
            <person name="He H."/>
            <person name="Fan J."/>
            <person name="Xiang W."/>
            <person name="Li X."/>
        </authorList>
    </citation>
    <scope>NUCLEOTIDE SEQUENCE [LARGE SCALE GENOMIC DNA]</scope>
    <source>
        <strain evidence="16 17">GYP-11</strain>
    </source>
</reference>
<feature type="transmembrane region" description="Helical" evidence="13">
    <location>
        <begin position="35"/>
        <end position="54"/>
    </location>
</feature>
<protein>
    <submittedName>
        <fullName evidence="16">Flagellar motor stator protein MotA</fullName>
    </submittedName>
</protein>
<dbReference type="AlphaFoldDB" id="A0A845QB44"/>
<evidence type="ECO:0000256" key="3">
    <source>
        <dbReference type="ARBA" id="ARBA00022448"/>
    </source>
</evidence>
<evidence type="ECO:0000256" key="12">
    <source>
        <dbReference type="ARBA" id="ARBA00023136"/>
    </source>
</evidence>
<dbReference type="InterPro" id="IPR000540">
    <property type="entry name" value="Flag_MotA_CS"/>
</dbReference>
<evidence type="ECO:0000256" key="6">
    <source>
        <dbReference type="ARBA" id="ARBA00022519"/>
    </source>
</evidence>
<evidence type="ECO:0000256" key="5">
    <source>
        <dbReference type="ARBA" id="ARBA00022500"/>
    </source>
</evidence>
<feature type="transmembrane region" description="Helical" evidence="13">
    <location>
        <begin position="167"/>
        <end position="185"/>
    </location>
</feature>
<dbReference type="PANTHER" id="PTHR30433:SF4">
    <property type="entry name" value="MOTILITY PROTEIN A"/>
    <property type="match status" value="1"/>
</dbReference>
<name>A0A845QB44_9HYPH</name>
<evidence type="ECO:0000313" key="17">
    <source>
        <dbReference type="Proteomes" id="UP000470384"/>
    </source>
</evidence>
<dbReference type="GeneID" id="300654516"/>
<keyword evidence="10 13" id="KW-1133">Transmembrane helix</keyword>
<keyword evidence="8" id="KW-0283">Flagellar rotation</keyword>
<comment type="caution">
    <text evidence="16">The sequence shown here is derived from an EMBL/GenBank/DDBJ whole genome shotgun (WGS) entry which is preliminary data.</text>
</comment>
<dbReference type="GO" id="GO:0071978">
    <property type="term" value="P:bacterial-type flagellum-dependent swarming motility"/>
    <property type="evidence" value="ECO:0007669"/>
    <property type="project" value="InterPro"/>
</dbReference>
<keyword evidence="5" id="KW-0145">Chemotaxis</keyword>
<dbReference type="PANTHER" id="PTHR30433">
    <property type="entry name" value="CHEMOTAXIS PROTEIN MOTA"/>
    <property type="match status" value="1"/>
</dbReference>
<accession>A0A845QB44</accession>
<dbReference type="Pfam" id="PF01618">
    <property type="entry name" value="MotA_ExbB"/>
    <property type="match status" value="1"/>
</dbReference>
<sequence>MKLIVGIITVFVCVLGGYAAMGGKLGVLWQPFEGVIILGAALGAFIIANPGTVIKQMGGAMGTLMKGSPYNKDSYLELLSCLFQFFKLAKAKGNLALEAHVENPHDSEIFKQFPSVASDHHAVDFICDYIRLITLGTENPHEMEALMDEELETHHNERHQLVDAMQALADGTPALGIVAAVLGVIKTMGSINEPPEVLGKLIGGALVGTFLGVFVAYGFFAPMTASLKATYDAEAKYYQCIKAAILAHLSGYPPAVSVEFGRKALLSDTRPTFAELEEKTGSLPQPA</sequence>
<keyword evidence="6" id="KW-0997">Cell inner membrane</keyword>
<evidence type="ECO:0000259" key="15">
    <source>
        <dbReference type="Pfam" id="PF20560"/>
    </source>
</evidence>
<keyword evidence="9" id="KW-0375">Hydrogen ion transport</keyword>
<dbReference type="RefSeq" id="WP_027837737.1">
    <property type="nucleotide sequence ID" value="NZ_BMHN01000001.1"/>
</dbReference>
<feature type="domain" description="Motility protein A N-terminal" evidence="15">
    <location>
        <begin position="4"/>
        <end position="93"/>
    </location>
</feature>
<dbReference type="GO" id="GO:0006935">
    <property type="term" value="P:chemotaxis"/>
    <property type="evidence" value="ECO:0007669"/>
    <property type="project" value="UniProtKB-KW"/>
</dbReference>
<dbReference type="GO" id="GO:1902600">
    <property type="term" value="P:proton transmembrane transport"/>
    <property type="evidence" value="ECO:0007669"/>
    <property type="project" value="UniProtKB-KW"/>
</dbReference>
<keyword evidence="16" id="KW-0966">Cell projection</keyword>
<evidence type="ECO:0000256" key="7">
    <source>
        <dbReference type="ARBA" id="ARBA00022692"/>
    </source>
</evidence>
<keyword evidence="11" id="KW-0406">Ion transport</keyword>